<accession>A0A4R7Z7C2</accession>
<name>A0A4R7Z7C2_9FIRM</name>
<comment type="caution">
    <text evidence="1">The sequence shown here is derived from an EMBL/GenBank/DDBJ whole genome shotgun (WGS) entry which is preliminary data.</text>
</comment>
<evidence type="ECO:0000313" key="2">
    <source>
        <dbReference type="Proteomes" id="UP000294697"/>
    </source>
</evidence>
<dbReference type="EMBL" id="SODA01000007">
    <property type="protein sequence ID" value="TDW05431.1"/>
    <property type="molecule type" value="Genomic_DNA"/>
</dbReference>
<dbReference type="Proteomes" id="UP000294697">
    <property type="component" value="Unassembled WGS sequence"/>
</dbReference>
<proteinExistence type="predicted"/>
<dbReference type="AlphaFoldDB" id="A0A4R7Z7C2"/>
<protein>
    <submittedName>
        <fullName evidence="1">Uncharacterized protein</fullName>
    </submittedName>
</protein>
<gene>
    <name evidence="1" type="ORF">C8C77_10742</name>
</gene>
<reference evidence="1 2" key="1">
    <citation type="submission" date="2019-03" db="EMBL/GenBank/DDBJ databases">
        <title>Subsurface microbial communities from deep shales in Ohio and West Virginia, USA.</title>
        <authorList>
            <person name="Wrighton K."/>
        </authorList>
    </citation>
    <scope>NUCLEOTIDE SEQUENCE [LARGE SCALE GENOMIC DNA]</scope>
    <source>
        <strain evidence="1 2">MSL9.2</strain>
    </source>
</reference>
<sequence length="31" mass="3806">MLSENTDVLKIKLENLEEYINDLDEYRDYIN</sequence>
<evidence type="ECO:0000313" key="1">
    <source>
        <dbReference type="EMBL" id="TDW05431.1"/>
    </source>
</evidence>
<organism evidence="1 2">
    <name type="scientific">Halanaerobium saccharolyticum</name>
    <dbReference type="NCBI Taxonomy" id="43595"/>
    <lineage>
        <taxon>Bacteria</taxon>
        <taxon>Bacillati</taxon>
        <taxon>Bacillota</taxon>
        <taxon>Clostridia</taxon>
        <taxon>Halanaerobiales</taxon>
        <taxon>Halanaerobiaceae</taxon>
        <taxon>Halanaerobium</taxon>
    </lineage>
</organism>